<evidence type="ECO:0000313" key="9">
    <source>
        <dbReference type="Proteomes" id="UP000008311"/>
    </source>
</evidence>
<name>B9TBD0_RICCO</name>
<evidence type="ECO:0000256" key="6">
    <source>
        <dbReference type="SAM" id="Phobius"/>
    </source>
</evidence>
<feature type="transmembrane region" description="Helical" evidence="6">
    <location>
        <begin position="61"/>
        <end position="81"/>
    </location>
</feature>
<keyword evidence="3 6" id="KW-0812">Transmembrane</keyword>
<feature type="domain" description="Acyltransferase 3" evidence="7">
    <location>
        <begin position="28"/>
        <end position="259"/>
    </location>
</feature>
<dbReference type="Pfam" id="PF01757">
    <property type="entry name" value="Acyl_transf_3"/>
    <property type="match status" value="1"/>
</dbReference>
<comment type="subcellular location">
    <subcellularLocation>
        <location evidence="1">Cell membrane</location>
        <topology evidence="1">Multi-pass membrane protein</topology>
    </subcellularLocation>
</comment>
<feature type="transmembrane region" description="Helical" evidence="6">
    <location>
        <begin position="197"/>
        <end position="218"/>
    </location>
</feature>
<keyword evidence="5 6" id="KW-0472">Membrane</keyword>
<protein>
    <recommendedName>
        <fullName evidence="7">Acyltransferase 3 domain-containing protein</fullName>
    </recommendedName>
</protein>
<keyword evidence="4 6" id="KW-1133">Transmembrane helix</keyword>
<evidence type="ECO:0000259" key="7">
    <source>
        <dbReference type="Pfam" id="PF01757"/>
    </source>
</evidence>
<sequence>MAHSVHELFGSRDRILGLPFQLGWEADDLFFAVSGLGLALSLHGKKPNWLTFVVARAKRIYVPYWVTVVAIFAFQGASMAAGQWDKPFGGPFTESDWICNFLLLRSNTFNPFSSHYWFLYTLIELYVLFPALYWLIKRFGLRALVPLLIFHSLWLHHPRGLGLFSQASTVIYWMASFCIGIYIGVKLGEDRAKTERWLKRLLPLGLVLFAVGTLATFRQPLDPIVHPLLGLGGVIVAYAICSLPWHLPRLTKISFEVYL</sequence>
<evidence type="ECO:0000256" key="3">
    <source>
        <dbReference type="ARBA" id="ARBA00022692"/>
    </source>
</evidence>
<evidence type="ECO:0000256" key="2">
    <source>
        <dbReference type="ARBA" id="ARBA00022475"/>
    </source>
</evidence>
<dbReference type="GO" id="GO:0016747">
    <property type="term" value="F:acyltransferase activity, transferring groups other than amino-acyl groups"/>
    <property type="evidence" value="ECO:0007669"/>
    <property type="project" value="InterPro"/>
</dbReference>
<dbReference type="GO" id="GO:0005886">
    <property type="term" value="C:plasma membrane"/>
    <property type="evidence" value="ECO:0007669"/>
    <property type="project" value="UniProtKB-SubCell"/>
</dbReference>
<accession>B9TBD0</accession>
<dbReference type="PANTHER" id="PTHR40074:SF2">
    <property type="entry name" value="O-ACETYLTRANSFERASE WECH"/>
    <property type="match status" value="1"/>
</dbReference>
<dbReference type="InParanoid" id="B9TBD0"/>
<gene>
    <name evidence="8" type="ORF">RCOM_0429880</name>
</gene>
<keyword evidence="2" id="KW-1003">Cell membrane</keyword>
<feature type="transmembrane region" description="Helical" evidence="6">
    <location>
        <begin position="141"/>
        <end position="157"/>
    </location>
</feature>
<evidence type="ECO:0000256" key="1">
    <source>
        <dbReference type="ARBA" id="ARBA00004651"/>
    </source>
</evidence>
<reference evidence="9" key="1">
    <citation type="journal article" date="2010" name="Nat. Biotechnol.">
        <title>Draft genome sequence of the oilseed species Ricinus communis.</title>
        <authorList>
            <person name="Chan A.P."/>
            <person name="Crabtree J."/>
            <person name="Zhao Q."/>
            <person name="Lorenzi H."/>
            <person name="Orvis J."/>
            <person name="Puiu D."/>
            <person name="Melake-Berhan A."/>
            <person name="Jones K.M."/>
            <person name="Redman J."/>
            <person name="Chen G."/>
            <person name="Cahoon E.B."/>
            <person name="Gedil M."/>
            <person name="Stanke M."/>
            <person name="Haas B.J."/>
            <person name="Wortman J.R."/>
            <person name="Fraser-Liggett C.M."/>
            <person name="Ravel J."/>
            <person name="Rabinowicz P.D."/>
        </authorList>
    </citation>
    <scope>NUCLEOTIDE SEQUENCE [LARGE SCALE GENOMIC DNA]</scope>
    <source>
        <strain evidence="9">cv. Hale</strain>
    </source>
</reference>
<feature type="transmembrane region" description="Helical" evidence="6">
    <location>
        <begin position="117"/>
        <end position="136"/>
    </location>
</feature>
<feature type="non-terminal residue" evidence="8">
    <location>
        <position position="259"/>
    </location>
</feature>
<dbReference type="PANTHER" id="PTHR40074">
    <property type="entry name" value="O-ACETYLTRANSFERASE WECH"/>
    <property type="match status" value="1"/>
</dbReference>
<dbReference type="Proteomes" id="UP000008311">
    <property type="component" value="Unassembled WGS sequence"/>
</dbReference>
<keyword evidence="9" id="KW-1185">Reference proteome</keyword>
<feature type="transmembrane region" description="Helical" evidence="6">
    <location>
        <begin position="163"/>
        <end position="185"/>
    </location>
</feature>
<evidence type="ECO:0000256" key="4">
    <source>
        <dbReference type="ARBA" id="ARBA00022989"/>
    </source>
</evidence>
<proteinExistence type="predicted"/>
<feature type="transmembrane region" description="Helical" evidence="6">
    <location>
        <begin position="224"/>
        <end position="245"/>
    </location>
</feature>
<dbReference type="AlphaFoldDB" id="B9TBD0"/>
<dbReference type="InterPro" id="IPR002656">
    <property type="entry name" value="Acyl_transf_3_dom"/>
</dbReference>
<dbReference type="EMBL" id="EQ976425">
    <property type="protein sequence ID" value="EEF26836.1"/>
    <property type="molecule type" value="Genomic_DNA"/>
</dbReference>
<evidence type="ECO:0000313" key="8">
    <source>
        <dbReference type="EMBL" id="EEF26836.1"/>
    </source>
</evidence>
<organism evidence="8 9">
    <name type="scientific">Ricinus communis</name>
    <name type="common">Castor bean</name>
    <dbReference type="NCBI Taxonomy" id="3988"/>
    <lineage>
        <taxon>Eukaryota</taxon>
        <taxon>Viridiplantae</taxon>
        <taxon>Streptophyta</taxon>
        <taxon>Embryophyta</taxon>
        <taxon>Tracheophyta</taxon>
        <taxon>Spermatophyta</taxon>
        <taxon>Magnoliopsida</taxon>
        <taxon>eudicotyledons</taxon>
        <taxon>Gunneridae</taxon>
        <taxon>Pentapetalae</taxon>
        <taxon>rosids</taxon>
        <taxon>fabids</taxon>
        <taxon>Malpighiales</taxon>
        <taxon>Euphorbiaceae</taxon>
        <taxon>Acalyphoideae</taxon>
        <taxon>Acalypheae</taxon>
        <taxon>Ricinus</taxon>
    </lineage>
</organism>
<evidence type="ECO:0000256" key="5">
    <source>
        <dbReference type="ARBA" id="ARBA00023136"/>
    </source>
</evidence>